<organism evidence="12 13">
    <name type="scientific">Aquiflexum gelatinilyticum</name>
    <dbReference type="NCBI Taxonomy" id="2961943"/>
    <lineage>
        <taxon>Bacteria</taxon>
        <taxon>Pseudomonadati</taxon>
        <taxon>Bacteroidota</taxon>
        <taxon>Cytophagia</taxon>
        <taxon>Cytophagales</taxon>
        <taxon>Cyclobacteriaceae</taxon>
        <taxon>Aquiflexum</taxon>
    </lineage>
</organism>
<dbReference type="SUPFAM" id="SSF52540">
    <property type="entry name" value="P-loop containing nucleoside triphosphate hydrolases"/>
    <property type="match status" value="1"/>
</dbReference>
<dbReference type="Pfam" id="PF00005">
    <property type="entry name" value="ABC_tran"/>
    <property type="match status" value="1"/>
</dbReference>
<dbReference type="InterPro" id="IPR003439">
    <property type="entry name" value="ABC_transporter-like_ATP-bd"/>
</dbReference>
<protein>
    <submittedName>
        <fullName evidence="12">ABC transporter ATP-binding protein/permease</fullName>
    </submittedName>
</protein>
<evidence type="ECO:0000259" key="10">
    <source>
        <dbReference type="PROSITE" id="PS50893"/>
    </source>
</evidence>
<dbReference type="EMBL" id="JANSUY010000015">
    <property type="protein sequence ID" value="MCR9016491.1"/>
    <property type="molecule type" value="Genomic_DNA"/>
</dbReference>
<feature type="transmembrane region" description="Helical" evidence="9">
    <location>
        <begin position="24"/>
        <end position="49"/>
    </location>
</feature>
<dbReference type="InterPro" id="IPR027417">
    <property type="entry name" value="P-loop_NTPase"/>
</dbReference>
<dbReference type="InterPro" id="IPR036640">
    <property type="entry name" value="ABC1_TM_sf"/>
</dbReference>
<keyword evidence="6 12" id="KW-0067">ATP-binding</keyword>
<dbReference type="GO" id="GO:0015421">
    <property type="term" value="F:ABC-type oligopeptide transporter activity"/>
    <property type="evidence" value="ECO:0007669"/>
    <property type="project" value="TreeGrafter"/>
</dbReference>
<evidence type="ECO:0000256" key="7">
    <source>
        <dbReference type="ARBA" id="ARBA00022989"/>
    </source>
</evidence>
<gene>
    <name evidence="12" type="ORF">NU887_15720</name>
</gene>
<dbReference type="PROSITE" id="PS50893">
    <property type="entry name" value="ABC_TRANSPORTER_2"/>
    <property type="match status" value="1"/>
</dbReference>
<keyword evidence="7 9" id="KW-1133">Transmembrane helix</keyword>
<keyword evidence="5" id="KW-0547">Nucleotide-binding</keyword>
<keyword evidence="2" id="KW-0813">Transport</keyword>
<feature type="domain" description="ABC transmembrane type-1" evidence="11">
    <location>
        <begin position="25"/>
        <end position="322"/>
    </location>
</feature>
<keyword evidence="13" id="KW-1185">Reference proteome</keyword>
<dbReference type="GO" id="GO:0005524">
    <property type="term" value="F:ATP binding"/>
    <property type="evidence" value="ECO:0007669"/>
    <property type="project" value="UniProtKB-KW"/>
</dbReference>
<dbReference type="GO" id="GO:0005886">
    <property type="term" value="C:plasma membrane"/>
    <property type="evidence" value="ECO:0007669"/>
    <property type="project" value="UniProtKB-SubCell"/>
</dbReference>
<dbReference type="RefSeq" id="WP_258424336.1">
    <property type="nucleotide sequence ID" value="NZ_JANSUY010000015.1"/>
</dbReference>
<dbReference type="InterPro" id="IPR039421">
    <property type="entry name" value="Type_1_exporter"/>
</dbReference>
<keyword evidence="3" id="KW-1003">Cell membrane</keyword>
<feature type="transmembrane region" description="Helical" evidence="9">
    <location>
        <begin position="276"/>
        <end position="307"/>
    </location>
</feature>
<comment type="subcellular location">
    <subcellularLocation>
        <location evidence="1">Cell membrane</location>
        <topology evidence="1">Multi-pass membrane protein</topology>
    </subcellularLocation>
</comment>
<dbReference type="PROSITE" id="PS00211">
    <property type="entry name" value="ABC_TRANSPORTER_1"/>
    <property type="match status" value="1"/>
</dbReference>
<evidence type="ECO:0000256" key="4">
    <source>
        <dbReference type="ARBA" id="ARBA00022692"/>
    </source>
</evidence>
<keyword evidence="8 9" id="KW-0472">Membrane</keyword>
<dbReference type="Gene3D" id="1.20.1560.10">
    <property type="entry name" value="ABC transporter type 1, transmembrane domain"/>
    <property type="match status" value="1"/>
</dbReference>
<comment type="caution">
    <text evidence="12">The sequence shown here is derived from an EMBL/GenBank/DDBJ whole genome shotgun (WGS) entry which is preliminary data.</text>
</comment>
<evidence type="ECO:0000256" key="2">
    <source>
        <dbReference type="ARBA" id="ARBA00022448"/>
    </source>
</evidence>
<accession>A0A9X2T259</accession>
<feature type="domain" description="ABC transporter" evidence="10">
    <location>
        <begin position="359"/>
        <end position="594"/>
    </location>
</feature>
<reference evidence="12" key="1">
    <citation type="submission" date="2022-08" db="EMBL/GenBank/DDBJ databases">
        <authorList>
            <person name="Zhang D."/>
        </authorList>
    </citation>
    <scope>NUCLEOTIDE SEQUENCE</scope>
    <source>
        <strain evidence="12">XJ19-11</strain>
    </source>
</reference>
<evidence type="ECO:0000256" key="5">
    <source>
        <dbReference type="ARBA" id="ARBA00022741"/>
    </source>
</evidence>
<name>A0A9X2T259_9BACT</name>
<dbReference type="InterPro" id="IPR017871">
    <property type="entry name" value="ABC_transporter-like_CS"/>
</dbReference>
<evidence type="ECO:0000256" key="8">
    <source>
        <dbReference type="ARBA" id="ARBA00023136"/>
    </source>
</evidence>
<dbReference type="Gene3D" id="3.40.50.300">
    <property type="entry name" value="P-loop containing nucleotide triphosphate hydrolases"/>
    <property type="match status" value="1"/>
</dbReference>
<dbReference type="PROSITE" id="PS50929">
    <property type="entry name" value="ABC_TM1F"/>
    <property type="match status" value="1"/>
</dbReference>
<evidence type="ECO:0000259" key="11">
    <source>
        <dbReference type="PROSITE" id="PS50929"/>
    </source>
</evidence>
<dbReference type="Pfam" id="PF00664">
    <property type="entry name" value="ABC_membrane"/>
    <property type="match status" value="1"/>
</dbReference>
<dbReference type="GO" id="GO:0016887">
    <property type="term" value="F:ATP hydrolysis activity"/>
    <property type="evidence" value="ECO:0007669"/>
    <property type="project" value="InterPro"/>
</dbReference>
<dbReference type="PANTHER" id="PTHR43394:SF1">
    <property type="entry name" value="ATP-BINDING CASSETTE SUB-FAMILY B MEMBER 10, MITOCHONDRIAL"/>
    <property type="match status" value="1"/>
</dbReference>
<evidence type="ECO:0000256" key="1">
    <source>
        <dbReference type="ARBA" id="ARBA00004651"/>
    </source>
</evidence>
<dbReference type="InterPro" id="IPR011527">
    <property type="entry name" value="ABC1_TM_dom"/>
</dbReference>
<evidence type="ECO:0000256" key="9">
    <source>
        <dbReference type="SAM" id="Phobius"/>
    </source>
</evidence>
<feature type="transmembrane region" description="Helical" evidence="9">
    <location>
        <begin position="161"/>
        <end position="179"/>
    </location>
</feature>
<dbReference type="SUPFAM" id="SSF90123">
    <property type="entry name" value="ABC transporter transmembrane region"/>
    <property type="match status" value="1"/>
</dbReference>
<dbReference type="AlphaFoldDB" id="A0A9X2T259"/>
<proteinExistence type="predicted"/>
<dbReference type="InterPro" id="IPR003593">
    <property type="entry name" value="AAA+_ATPase"/>
</dbReference>
<sequence length="606" mass="68460">MKFSKLTGFLDDFRFFFFYLKSKIFIALLLSFSVGLLDGLGLAMFLPLLQLVESGGQYQPAEGENNLDFYVTMFEFLGISLNLTNVLLMILFFFSLKGAFRFLESYYTVVLNMTFTENVRIEAIEYISTINYKYFNQIDAGKIQNTLSSEIDRVRLAFQSYASASQTLLTVMVYAGLAFLTNPQFALLVVIGGLFSNLVYNSLYKRTKEISKGITSINHSFHSVMMQQIHNFKYLRATGKVAPYSKKLKYIVHEVSDGFKKIGFLNSILTATREPLSIAVVVVVILVQTTYFLADLGSIILSLLFFYRSLNQLIIFQNHWNTFYGYSGSLIGYKEFIAEIKANGIDYNKGKDVQSIDTVELKNASFGYDQTLLLNDINLKIEKNSTIALVGQSGSGKTTLTNIITGLLPLQKGSILVNGHPLNETNIQQFQSHIGYITQEPVIFNDTLFNNITFWDEKNSENLNNFMNCIKKASLGDFFDSLELSEDAPLGNNGVMVSGGQKQRIAIARELYKKVDLMILDEATSALDSATERDIQSYFEENKGNLTFVIIAHRLSTIKNADKIYLLKKGRIEASGSFSELQQLSEEFRKMVELQDFGKVDTEEVR</sequence>
<dbReference type="PANTHER" id="PTHR43394">
    <property type="entry name" value="ATP-DEPENDENT PERMEASE MDL1, MITOCHONDRIAL"/>
    <property type="match status" value="1"/>
</dbReference>
<feature type="transmembrane region" description="Helical" evidence="9">
    <location>
        <begin position="185"/>
        <end position="203"/>
    </location>
</feature>
<dbReference type="FunFam" id="3.40.50.300:FF:000854">
    <property type="entry name" value="Multidrug ABC transporter ATP-binding protein"/>
    <property type="match status" value="1"/>
</dbReference>
<evidence type="ECO:0000256" key="6">
    <source>
        <dbReference type="ARBA" id="ARBA00022840"/>
    </source>
</evidence>
<dbReference type="SMART" id="SM00382">
    <property type="entry name" value="AAA"/>
    <property type="match status" value="1"/>
</dbReference>
<evidence type="ECO:0000313" key="12">
    <source>
        <dbReference type="EMBL" id="MCR9016491.1"/>
    </source>
</evidence>
<dbReference type="Proteomes" id="UP001142175">
    <property type="component" value="Unassembled WGS sequence"/>
</dbReference>
<evidence type="ECO:0000256" key="3">
    <source>
        <dbReference type="ARBA" id="ARBA00022475"/>
    </source>
</evidence>
<evidence type="ECO:0000313" key="13">
    <source>
        <dbReference type="Proteomes" id="UP001142175"/>
    </source>
</evidence>
<keyword evidence="4 9" id="KW-0812">Transmembrane</keyword>
<feature type="transmembrane region" description="Helical" evidence="9">
    <location>
        <begin position="69"/>
        <end position="94"/>
    </location>
</feature>